<sequence>METTHLPLAMMTTTFKKCHNGASLIICDFFCQLHKLLNIDKGADQSLLVLASGALESKYLNISWVFSCRKACCGRFKTRTLELKRIRKLKKRYKTFSGKLTFPVHTFFPLKIILFLLRPLKHKDSISSTLKSVFLSSTYLSNYKFFPMKHYFFLCGEHVLRISNTGYYGLLPFYTPCISHNMLTNCKNNMHETMARNEADSLSALICRVIYPNHLKLTPPKLLCNPLFPLTLNAFDAGCGELPVGCKMNALRDTSTLITWF</sequence>
<evidence type="ECO:0000313" key="1">
    <source>
        <dbReference type="EMBL" id="EUB54244.1"/>
    </source>
</evidence>
<gene>
    <name evidence="1" type="ORF">EGR_10899</name>
</gene>
<protein>
    <submittedName>
        <fullName evidence="1">Uncharacterized protein</fullName>
    </submittedName>
</protein>
<comment type="caution">
    <text evidence="1">The sequence shown here is derived from an EMBL/GenBank/DDBJ whole genome shotgun (WGS) entry which is preliminary data.</text>
</comment>
<reference evidence="1 2" key="1">
    <citation type="journal article" date="2013" name="Nat. Genet.">
        <title>The genome of the hydatid tapeworm Echinococcus granulosus.</title>
        <authorList>
            <person name="Zheng H."/>
            <person name="Zhang W."/>
            <person name="Zhang L."/>
            <person name="Zhang Z."/>
            <person name="Li J."/>
            <person name="Lu G."/>
            <person name="Zhu Y."/>
            <person name="Wang Y."/>
            <person name="Huang Y."/>
            <person name="Liu J."/>
            <person name="Kang H."/>
            <person name="Chen J."/>
            <person name="Wang L."/>
            <person name="Chen A."/>
            <person name="Yu S."/>
            <person name="Gao Z."/>
            <person name="Jin L."/>
            <person name="Gu W."/>
            <person name="Wang Z."/>
            <person name="Zhao L."/>
            <person name="Shi B."/>
            <person name="Wen H."/>
            <person name="Lin R."/>
            <person name="Jones M.K."/>
            <person name="Brejova B."/>
            <person name="Vinar T."/>
            <person name="Zhao G."/>
            <person name="McManus D.P."/>
            <person name="Chen Z."/>
            <person name="Zhou Y."/>
            <person name="Wang S."/>
        </authorList>
    </citation>
    <scope>NUCLEOTIDE SEQUENCE [LARGE SCALE GENOMIC DNA]</scope>
</reference>
<proteinExistence type="predicted"/>
<organism evidence="1 2">
    <name type="scientific">Echinococcus granulosus</name>
    <name type="common">Hydatid tapeworm</name>
    <dbReference type="NCBI Taxonomy" id="6210"/>
    <lineage>
        <taxon>Eukaryota</taxon>
        <taxon>Metazoa</taxon>
        <taxon>Spiralia</taxon>
        <taxon>Lophotrochozoa</taxon>
        <taxon>Platyhelminthes</taxon>
        <taxon>Cestoda</taxon>
        <taxon>Eucestoda</taxon>
        <taxon>Cyclophyllidea</taxon>
        <taxon>Taeniidae</taxon>
        <taxon>Echinococcus</taxon>
        <taxon>Echinococcus granulosus group</taxon>
    </lineage>
</organism>
<keyword evidence="2" id="KW-1185">Reference proteome</keyword>
<accession>W6UL59</accession>
<evidence type="ECO:0000313" key="2">
    <source>
        <dbReference type="Proteomes" id="UP000019149"/>
    </source>
</evidence>
<dbReference type="RefSeq" id="XP_024345440.1">
    <property type="nucleotide sequence ID" value="XM_024500148.1"/>
</dbReference>
<dbReference type="KEGG" id="egl:EGR_10899"/>
<dbReference type="GeneID" id="36346614"/>
<dbReference type="AlphaFoldDB" id="W6UL59"/>
<dbReference type="EMBL" id="APAU02000296">
    <property type="protein sequence ID" value="EUB54244.1"/>
    <property type="molecule type" value="Genomic_DNA"/>
</dbReference>
<dbReference type="Proteomes" id="UP000019149">
    <property type="component" value="Unassembled WGS sequence"/>
</dbReference>
<dbReference type="CTD" id="36346614"/>
<name>W6UL59_ECHGR</name>